<reference evidence="6 7" key="1">
    <citation type="submission" date="2016-04" db="EMBL/GenBank/DDBJ databases">
        <authorList>
            <person name="Evans L.H."/>
            <person name="Alamgir A."/>
            <person name="Owens N."/>
            <person name="Weber N.D."/>
            <person name="Virtaneva K."/>
            <person name="Barbian K."/>
            <person name="Babar A."/>
            <person name="Rosenke K."/>
        </authorList>
    </citation>
    <scope>NUCLEOTIDE SEQUENCE [LARGE SCALE GENOMIC DNA]</scope>
    <source>
        <strain evidence="6 7">IFM 0406</strain>
    </source>
</reference>
<keyword evidence="7" id="KW-1185">Reference proteome</keyword>
<dbReference type="SUPFAM" id="SSF46689">
    <property type="entry name" value="Homeodomain-like"/>
    <property type="match status" value="1"/>
</dbReference>
<dbReference type="InterPro" id="IPR001647">
    <property type="entry name" value="HTH_TetR"/>
</dbReference>
<dbReference type="PANTHER" id="PTHR47506">
    <property type="entry name" value="TRANSCRIPTIONAL REGULATORY PROTEIN"/>
    <property type="match status" value="1"/>
</dbReference>
<sequence length="198" mass="20765">MGARDRLIDSAVELMRRHGVAGTGIADLLEHSGISRRSVYLNFPGGKAELIAEATRTAGRAASGLYRRVIAEADLASCIAAFPAMWREVLVSSNFAAGCPIVAAALGRSESPDAAEAAGETFADWERILTERLEAEQVEAEVAESLATTIVAAVEGAVVMSLAARSVAPLERVSKQMAALVAQYARPTRPAAEPATTD</sequence>
<dbReference type="RefSeq" id="WP_067593180.1">
    <property type="nucleotide sequence ID" value="NZ_JAAFZG010000022.1"/>
</dbReference>
<evidence type="ECO:0000313" key="6">
    <source>
        <dbReference type="EMBL" id="KZM71996.1"/>
    </source>
</evidence>
<name>A0A164L3Y5_9NOCA</name>
<dbReference type="OrthoDB" id="4567939at2"/>
<comment type="caution">
    <text evidence="6">The sequence shown here is derived from an EMBL/GenBank/DDBJ whole genome shotgun (WGS) entry which is preliminary data.</text>
</comment>
<dbReference type="InterPro" id="IPR054156">
    <property type="entry name" value="YxaF_TetR_C"/>
</dbReference>
<gene>
    <name evidence="6" type="ORF">AWN90_37820</name>
</gene>
<evidence type="ECO:0000256" key="2">
    <source>
        <dbReference type="ARBA" id="ARBA00023125"/>
    </source>
</evidence>
<dbReference type="SUPFAM" id="SSF48498">
    <property type="entry name" value="Tetracyclin repressor-like, C-terminal domain"/>
    <property type="match status" value="1"/>
</dbReference>
<dbReference type="Pfam" id="PF00440">
    <property type="entry name" value="TetR_N"/>
    <property type="match status" value="1"/>
</dbReference>
<dbReference type="PROSITE" id="PS50977">
    <property type="entry name" value="HTH_TETR_2"/>
    <property type="match status" value="1"/>
</dbReference>
<dbReference type="STRING" id="455432.AWN90_37820"/>
<dbReference type="Proteomes" id="UP000076512">
    <property type="component" value="Unassembled WGS sequence"/>
</dbReference>
<dbReference type="AlphaFoldDB" id="A0A164L3Y5"/>
<evidence type="ECO:0000313" key="7">
    <source>
        <dbReference type="Proteomes" id="UP000076512"/>
    </source>
</evidence>
<dbReference type="Pfam" id="PF21993">
    <property type="entry name" value="TetR_C_13_2"/>
    <property type="match status" value="1"/>
</dbReference>
<evidence type="ECO:0000256" key="1">
    <source>
        <dbReference type="ARBA" id="ARBA00023015"/>
    </source>
</evidence>
<feature type="domain" description="HTH tetR-type" evidence="5">
    <location>
        <begin position="1"/>
        <end position="61"/>
    </location>
</feature>
<protein>
    <submittedName>
        <fullName evidence="6">TetR family transcriptional regulator</fullName>
    </submittedName>
</protein>
<evidence type="ECO:0000259" key="5">
    <source>
        <dbReference type="PROSITE" id="PS50977"/>
    </source>
</evidence>
<keyword evidence="1" id="KW-0805">Transcription regulation</keyword>
<dbReference type="PANTHER" id="PTHR47506:SF3">
    <property type="entry name" value="HTH-TYPE TRANSCRIPTIONAL REGULATOR LMRA"/>
    <property type="match status" value="1"/>
</dbReference>
<feature type="DNA-binding region" description="H-T-H motif" evidence="4">
    <location>
        <begin position="24"/>
        <end position="43"/>
    </location>
</feature>
<proteinExistence type="predicted"/>
<dbReference type="EMBL" id="LWGR01000010">
    <property type="protein sequence ID" value="KZM71996.1"/>
    <property type="molecule type" value="Genomic_DNA"/>
</dbReference>
<organism evidence="6 7">
    <name type="scientific">Nocardia terpenica</name>
    <dbReference type="NCBI Taxonomy" id="455432"/>
    <lineage>
        <taxon>Bacteria</taxon>
        <taxon>Bacillati</taxon>
        <taxon>Actinomycetota</taxon>
        <taxon>Actinomycetes</taxon>
        <taxon>Mycobacteriales</taxon>
        <taxon>Nocardiaceae</taxon>
        <taxon>Nocardia</taxon>
    </lineage>
</organism>
<dbReference type="Gene3D" id="1.10.357.10">
    <property type="entry name" value="Tetracycline Repressor, domain 2"/>
    <property type="match status" value="1"/>
</dbReference>
<evidence type="ECO:0000256" key="3">
    <source>
        <dbReference type="ARBA" id="ARBA00023163"/>
    </source>
</evidence>
<dbReference type="InterPro" id="IPR036271">
    <property type="entry name" value="Tet_transcr_reg_TetR-rel_C_sf"/>
</dbReference>
<dbReference type="InterPro" id="IPR009057">
    <property type="entry name" value="Homeodomain-like_sf"/>
</dbReference>
<evidence type="ECO:0000256" key="4">
    <source>
        <dbReference type="PROSITE-ProRule" id="PRU00335"/>
    </source>
</evidence>
<keyword evidence="3" id="KW-0804">Transcription</keyword>
<accession>A0A164L3Y5</accession>
<keyword evidence="2 4" id="KW-0238">DNA-binding</keyword>
<dbReference type="GO" id="GO:0003677">
    <property type="term" value="F:DNA binding"/>
    <property type="evidence" value="ECO:0007669"/>
    <property type="project" value="UniProtKB-UniRule"/>
</dbReference>